<dbReference type="Proteomes" id="UP001144978">
    <property type="component" value="Unassembled WGS sequence"/>
</dbReference>
<gene>
    <name evidence="1" type="ORF">NUW54_g12103</name>
</gene>
<evidence type="ECO:0000313" key="2">
    <source>
        <dbReference type="Proteomes" id="UP001144978"/>
    </source>
</evidence>
<comment type="caution">
    <text evidence="1">The sequence shown here is derived from an EMBL/GenBank/DDBJ whole genome shotgun (WGS) entry which is preliminary data.</text>
</comment>
<organism evidence="1 2">
    <name type="scientific">Trametes sanguinea</name>
    <dbReference type="NCBI Taxonomy" id="158606"/>
    <lineage>
        <taxon>Eukaryota</taxon>
        <taxon>Fungi</taxon>
        <taxon>Dikarya</taxon>
        <taxon>Basidiomycota</taxon>
        <taxon>Agaricomycotina</taxon>
        <taxon>Agaricomycetes</taxon>
        <taxon>Polyporales</taxon>
        <taxon>Polyporaceae</taxon>
        <taxon>Trametes</taxon>
    </lineage>
</organism>
<proteinExistence type="predicted"/>
<sequence length="130" mass="12802">MPVCGSVYDRDDLLTVLVSPYTSALVATPHSRTQGAVISLVASTVTTIITGIAGVLQAIVGAIAALLFGIFNVLTCGAFTPAGAGTGTAAGEAAGTSTAQGVPTNTPGSRLFGFSAVCAGALCSPVWKSR</sequence>
<dbReference type="EMBL" id="JANSHE010005009">
    <property type="protein sequence ID" value="KAJ2973231.1"/>
    <property type="molecule type" value="Genomic_DNA"/>
</dbReference>
<protein>
    <submittedName>
        <fullName evidence="1">Uncharacterized protein</fullName>
    </submittedName>
</protein>
<keyword evidence="2" id="KW-1185">Reference proteome</keyword>
<reference evidence="1" key="1">
    <citation type="submission" date="2022-08" db="EMBL/GenBank/DDBJ databases">
        <title>Genome Sequence of Pycnoporus sanguineus.</title>
        <authorList>
            <person name="Buettner E."/>
        </authorList>
    </citation>
    <scope>NUCLEOTIDE SEQUENCE</scope>
    <source>
        <strain evidence="1">CG-C14</strain>
    </source>
</reference>
<evidence type="ECO:0000313" key="1">
    <source>
        <dbReference type="EMBL" id="KAJ2973231.1"/>
    </source>
</evidence>
<accession>A0ACC1N313</accession>
<name>A0ACC1N313_9APHY</name>